<proteinExistence type="predicted"/>
<feature type="transmembrane region" description="Helical" evidence="1">
    <location>
        <begin position="120"/>
        <end position="140"/>
    </location>
</feature>
<organism evidence="2 3">
    <name type="scientific">Fopius arisanus</name>
    <dbReference type="NCBI Taxonomy" id="64838"/>
    <lineage>
        <taxon>Eukaryota</taxon>
        <taxon>Metazoa</taxon>
        <taxon>Ecdysozoa</taxon>
        <taxon>Arthropoda</taxon>
        <taxon>Hexapoda</taxon>
        <taxon>Insecta</taxon>
        <taxon>Pterygota</taxon>
        <taxon>Neoptera</taxon>
        <taxon>Endopterygota</taxon>
        <taxon>Hymenoptera</taxon>
        <taxon>Apocrita</taxon>
        <taxon>Ichneumonoidea</taxon>
        <taxon>Braconidae</taxon>
        <taxon>Opiinae</taxon>
        <taxon>Fopius</taxon>
    </lineage>
</organism>
<dbReference type="RefSeq" id="XP_011299229.1">
    <property type="nucleotide sequence ID" value="XM_011300927.1"/>
</dbReference>
<reference evidence="3" key="1">
    <citation type="submission" date="2025-08" db="UniProtKB">
        <authorList>
            <consortium name="RefSeq"/>
        </authorList>
    </citation>
    <scope>IDENTIFICATION</scope>
    <source>
        <strain evidence="3">USDA-PBARC FA_bdor</strain>
        <tissue evidence="3">Whole organism</tissue>
    </source>
</reference>
<protein>
    <submittedName>
        <fullName evidence="3">Transmembrane protein 45B isoform X1</fullName>
    </submittedName>
</protein>
<feature type="transmembrane region" description="Helical" evidence="1">
    <location>
        <begin position="203"/>
        <end position="225"/>
    </location>
</feature>
<dbReference type="PANTHER" id="PTHR16007:SF15">
    <property type="entry name" value="TRANSMEMBRANE PROTEIN 45B"/>
    <property type="match status" value="1"/>
</dbReference>
<dbReference type="KEGG" id="fas:105264206"/>
<dbReference type="Proteomes" id="UP000694866">
    <property type="component" value="Unplaced"/>
</dbReference>
<keyword evidence="1" id="KW-1133">Transmembrane helix</keyword>
<feature type="transmembrane region" description="Helical" evidence="1">
    <location>
        <begin position="146"/>
        <end position="168"/>
    </location>
</feature>
<dbReference type="AlphaFoldDB" id="A0A9R1SY19"/>
<dbReference type="GeneID" id="105264206"/>
<evidence type="ECO:0000313" key="2">
    <source>
        <dbReference type="Proteomes" id="UP000694866"/>
    </source>
</evidence>
<sequence length="254" mass="27988">MADGLIPHILIGSIFYIFGLKWCCEYAKFWDTPKRSEGMSSTKSRILMGKCEKLLMNNPIEGSLKLIATAIGLIGTMVEGLPDTVIVSPKVVHATIYLFFALSGLIDVLTFYFPRNVTKGLANLALAQSFFVEGFLFVWASPDRSITNGIAAAIVWTTAITIGAELIWPDLKLLRATTTLLHGGWIAHMVRLFRSETLATERIALAFSWHIAAAFAVTLIVVATARSCAPNINIHDEPPDVPIYDYCNEPHDMT</sequence>
<feature type="transmembrane region" description="Helical" evidence="1">
    <location>
        <begin position="63"/>
        <end position="82"/>
    </location>
</feature>
<keyword evidence="1 3" id="KW-0812">Transmembrane</keyword>
<name>A0A9R1SY19_9HYME</name>
<feature type="transmembrane region" description="Helical" evidence="1">
    <location>
        <begin position="6"/>
        <end position="24"/>
    </location>
</feature>
<keyword evidence="2" id="KW-1185">Reference proteome</keyword>
<accession>A0A9R1SY19</accession>
<feature type="transmembrane region" description="Helical" evidence="1">
    <location>
        <begin position="94"/>
        <end position="113"/>
    </location>
</feature>
<dbReference type="PANTHER" id="PTHR16007">
    <property type="entry name" value="EPIDIDYMAL MEMBRANE PROTEIN E9-RELATED"/>
    <property type="match status" value="1"/>
</dbReference>
<dbReference type="InterPro" id="IPR042127">
    <property type="entry name" value="TMEM45"/>
</dbReference>
<evidence type="ECO:0000313" key="3">
    <source>
        <dbReference type="RefSeq" id="XP_011299229.1"/>
    </source>
</evidence>
<gene>
    <name evidence="3" type="primary">LOC105264206</name>
</gene>
<dbReference type="OrthoDB" id="551896at2759"/>
<evidence type="ECO:0000256" key="1">
    <source>
        <dbReference type="SAM" id="Phobius"/>
    </source>
</evidence>
<keyword evidence="1" id="KW-0472">Membrane</keyword>